<organism evidence="2 3">
    <name type="scientific">Penicillium alfredii</name>
    <dbReference type="NCBI Taxonomy" id="1506179"/>
    <lineage>
        <taxon>Eukaryota</taxon>
        <taxon>Fungi</taxon>
        <taxon>Dikarya</taxon>
        <taxon>Ascomycota</taxon>
        <taxon>Pezizomycotina</taxon>
        <taxon>Eurotiomycetes</taxon>
        <taxon>Eurotiomycetidae</taxon>
        <taxon>Eurotiales</taxon>
        <taxon>Aspergillaceae</taxon>
        <taxon>Penicillium</taxon>
    </lineage>
</organism>
<reference evidence="2" key="2">
    <citation type="journal article" date="2023" name="IMA Fungus">
        <title>Comparative genomic study of the Penicillium genus elucidates a diverse pangenome and 15 lateral gene transfer events.</title>
        <authorList>
            <person name="Petersen C."/>
            <person name="Sorensen T."/>
            <person name="Nielsen M.R."/>
            <person name="Sondergaard T.E."/>
            <person name="Sorensen J.L."/>
            <person name="Fitzpatrick D.A."/>
            <person name="Frisvad J.C."/>
            <person name="Nielsen K.L."/>
        </authorList>
    </citation>
    <scope>NUCLEOTIDE SEQUENCE</scope>
    <source>
        <strain evidence="2">IBT 34128</strain>
    </source>
</reference>
<proteinExistence type="predicted"/>
<feature type="domain" description="NADAR" evidence="1">
    <location>
        <begin position="28"/>
        <end position="180"/>
    </location>
</feature>
<comment type="caution">
    <text evidence="2">The sequence shown here is derived from an EMBL/GenBank/DDBJ whole genome shotgun (WGS) entry which is preliminary data.</text>
</comment>
<accession>A0A9W9F9I1</accession>
<name>A0A9W9F9I1_9EURO</name>
<protein>
    <recommendedName>
        <fullName evidence="1">NADAR domain-containing protein</fullName>
    </recommendedName>
</protein>
<dbReference type="NCBIfam" id="TIGR02464">
    <property type="entry name" value="ribofla_fusion"/>
    <property type="match status" value="1"/>
</dbReference>
<gene>
    <name evidence="2" type="ORF">NUU61_005473</name>
</gene>
<dbReference type="InterPro" id="IPR037238">
    <property type="entry name" value="YbiA-like_sf"/>
</dbReference>
<dbReference type="EMBL" id="JAPMSZ010000007">
    <property type="protein sequence ID" value="KAJ5096117.1"/>
    <property type="molecule type" value="Genomic_DNA"/>
</dbReference>
<dbReference type="SUPFAM" id="SSF143990">
    <property type="entry name" value="YbiA-like"/>
    <property type="match status" value="1"/>
</dbReference>
<dbReference type="RefSeq" id="XP_056511668.1">
    <property type="nucleotide sequence ID" value="XM_056656055.1"/>
</dbReference>
<sequence>MNLFEIDGEASKNAVAPMTKSLAEKCIFFWKPAGNFGEFSQWFRSTFIYDGLKFVTAEQFMMYKKAKLFGNEGIAQEILKSPNLNPARHKKMGRSVKNFNDKVWQRISFSIVVDGNFHKFVQNPELARVLLSTVGYRLAEASGFDKIWGIGFSAAQATANWQHWGQNKLGHCLMVVRDMLVDLQCRLPSSFQPGVKMQSKIAVEATTVILCCICAQTTVVEPKERKIKDNSLALMLTTCQKCVETNGLACGWRTHSQAQAMIERTHEDAGVHSRARDLIEPRDGDRHIMTHPSVAGMNNMEGCMTTTTNGYELGIEDMWPSEQLVFP</sequence>
<dbReference type="Gene3D" id="1.10.357.40">
    <property type="entry name" value="YbiA-like"/>
    <property type="match status" value="1"/>
</dbReference>
<dbReference type="GeneID" id="81395223"/>
<dbReference type="Pfam" id="PF08719">
    <property type="entry name" value="NADAR"/>
    <property type="match status" value="1"/>
</dbReference>
<evidence type="ECO:0000313" key="3">
    <source>
        <dbReference type="Proteomes" id="UP001141434"/>
    </source>
</evidence>
<dbReference type="CDD" id="cd15457">
    <property type="entry name" value="NADAR"/>
    <property type="match status" value="1"/>
</dbReference>
<dbReference type="OrthoDB" id="206452at2759"/>
<evidence type="ECO:0000259" key="1">
    <source>
        <dbReference type="Pfam" id="PF08719"/>
    </source>
</evidence>
<evidence type="ECO:0000313" key="2">
    <source>
        <dbReference type="EMBL" id="KAJ5096117.1"/>
    </source>
</evidence>
<dbReference type="AlphaFoldDB" id="A0A9W9F9I1"/>
<reference evidence="2" key="1">
    <citation type="submission" date="2022-11" db="EMBL/GenBank/DDBJ databases">
        <authorList>
            <person name="Petersen C."/>
        </authorList>
    </citation>
    <scope>NUCLEOTIDE SEQUENCE</scope>
    <source>
        <strain evidence="2">IBT 34128</strain>
    </source>
</reference>
<dbReference type="Proteomes" id="UP001141434">
    <property type="component" value="Unassembled WGS sequence"/>
</dbReference>
<dbReference type="InterPro" id="IPR012816">
    <property type="entry name" value="NADAR"/>
</dbReference>
<keyword evidence="3" id="KW-1185">Reference proteome</keyword>